<evidence type="ECO:0000313" key="2">
    <source>
        <dbReference type="Proteomes" id="UP000038647"/>
    </source>
</evidence>
<name>A0ABP1YXX9_YERAL</name>
<comment type="caution">
    <text evidence="1">The sequence shown here is derived from an EMBL/GenBank/DDBJ whole genome shotgun (WGS) entry which is preliminary data.</text>
</comment>
<dbReference type="RefSeq" id="WP_049604403.1">
    <property type="nucleotide sequence ID" value="NZ_CQEH01000023.1"/>
</dbReference>
<accession>A0ABP1YXX9</accession>
<gene>
    <name evidence="1" type="ORF">ERS137966_03736</name>
</gene>
<proteinExistence type="predicted"/>
<dbReference type="Proteomes" id="UP000038647">
    <property type="component" value="Unassembled WGS sequence"/>
</dbReference>
<dbReference type="EMBL" id="CQEH01000023">
    <property type="protein sequence ID" value="CNL62227.1"/>
    <property type="molecule type" value="Genomic_DNA"/>
</dbReference>
<organism evidence="1 2">
    <name type="scientific">Yersinia aldovae</name>
    <dbReference type="NCBI Taxonomy" id="29483"/>
    <lineage>
        <taxon>Bacteria</taxon>
        <taxon>Pseudomonadati</taxon>
        <taxon>Pseudomonadota</taxon>
        <taxon>Gammaproteobacteria</taxon>
        <taxon>Enterobacterales</taxon>
        <taxon>Yersiniaceae</taxon>
        <taxon>Yersinia</taxon>
    </lineage>
</organism>
<protein>
    <recommendedName>
        <fullName evidence="3">Phage protein</fullName>
    </recommendedName>
</protein>
<evidence type="ECO:0008006" key="3">
    <source>
        <dbReference type="Google" id="ProtNLM"/>
    </source>
</evidence>
<keyword evidence="2" id="KW-1185">Reference proteome</keyword>
<evidence type="ECO:0000313" key="1">
    <source>
        <dbReference type="EMBL" id="CNL62227.1"/>
    </source>
</evidence>
<sequence>MFTFNLNQKVEAIVSGEMGHIKARAEYTKNENHYLLHMKAGDGRAVDRWLAEGEIKEVLIQEKHT</sequence>
<reference evidence="1 2" key="1">
    <citation type="submission" date="2015-03" db="EMBL/GenBank/DDBJ databases">
        <authorList>
            <consortium name="Pathogen Informatics"/>
            <person name="Murphy D."/>
        </authorList>
    </citation>
    <scope>NUCLEOTIDE SEQUENCE [LARGE SCALE GENOMIC DNA]</scope>
    <source>
        <strain evidence="1 2">IP08791</strain>
    </source>
</reference>